<sequence length="203" mass="22820">MITIYLIRHGETLWNKKGRYQGIADVELSEKGILQADKIEDYFRDIKLDAVISSPLKRAVRTGQGVAVSHDLPLIIEENLHELDFGEWEGKNFKEIEKCWPGSMEKMFTQTETFKFPNGESFEECRKRAAACIKKLISSGGNKTYAVVCHGVVLRMIICSFIGIPIARAWNLSLDNASISVIKCFNNGLNVLDSLNGVSHLKE</sequence>
<dbReference type="InterPro" id="IPR013078">
    <property type="entry name" value="His_Pase_superF_clade-1"/>
</dbReference>
<dbReference type="PANTHER" id="PTHR48100:SF59">
    <property type="entry name" value="ADENOSYLCOBALAMIN_ALPHA-RIBAZOLE PHOSPHATASE"/>
    <property type="match status" value="1"/>
</dbReference>
<dbReference type="PIRSF" id="PIRSF000709">
    <property type="entry name" value="6PFK_2-Ptase"/>
    <property type="match status" value="1"/>
</dbReference>
<organism evidence="4 5">
    <name type="scientific">Dialister hominis</name>
    <dbReference type="NCBI Taxonomy" id="2582419"/>
    <lineage>
        <taxon>Bacteria</taxon>
        <taxon>Bacillati</taxon>
        <taxon>Bacillota</taxon>
        <taxon>Negativicutes</taxon>
        <taxon>Veillonellales</taxon>
        <taxon>Veillonellaceae</taxon>
        <taxon>Dialister</taxon>
    </lineage>
</organism>
<evidence type="ECO:0000313" key="5">
    <source>
        <dbReference type="Proteomes" id="UP000320585"/>
    </source>
</evidence>
<accession>A0A8E4BSW1</accession>
<dbReference type="Proteomes" id="UP000320585">
    <property type="component" value="Chromosome"/>
</dbReference>
<dbReference type="PANTHER" id="PTHR48100">
    <property type="entry name" value="BROAD-SPECIFICITY PHOSPHATASE YOR283W-RELATED"/>
    <property type="match status" value="1"/>
</dbReference>
<evidence type="ECO:0000256" key="2">
    <source>
        <dbReference type="PIRSR" id="PIRSR613078-1"/>
    </source>
</evidence>
<dbReference type="Pfam" id="PF00300">
    <property type="entry name" value="His_Phos_1"/>
    <property type="match status" value="1"/>
</dbReference>
<dbReference type="Gene3D" id="3.40.50.1240">
    <property type="entry name" value="Phosphoglycerate mutase-like"/>
    <property type="match status" value="1"/>
</dbReference>
<feature type="binding site" evidence="3">
    <location>
        <position position="58"/>
    </location>
    <ligand>
        <name>substrate</name>
    </ligand>
</feature>
<dbReference type="OrthoDB" id="9781415at2"/>
<dbReference type="InterPro" id="IPR017578">
    <property type="entry name" value="Ribazole_CobC"/>
</dbReference>
<dbReference type="CDD" id="cd07067">
    <property type="entry name" value="HP_PGM_like"/>
    <property type="match status" value="1"/>
</dbReference>
<dbReference type="InterPro" id="IPR050275">
    <property type="entry name" value="PGM_Phosphatase"/>
</dbReference>
<dbReference type="KEGG" id="dho:Dia5BBH33_09470"/>
<evidence type="ECO:0000256" key="1">
    <source>
        <dbReference type="NCBIfam" id="TIGR03162"/>
    </source>
</evidence>
<proteinExistence type="predicted"/>
<gene>
    <name evidence="4" type="ORF">Dia5BBH33_09470</name>
</gene>
<feature type="binding site" evidence="3">
    <location>
        <begin position="8"/>
        <end position="15"/>
    </location>
    <ligand>
        <name>substrate</name>
    </ligand>
</feature>
<reference evidence="5" key="1">
    <citation type="submission" date="2019-05" db="EMBL/GenBank/DDBJ databases">
        <title>Complete genome sequencing of Dialister sp. strain 5BBH33.</title>
        <authorList>
            <person name="Sakamoto M."/>
            <person name="Murakami T."/>
            <person name="Mori H."/>
        </authorList>
    </citation>
    <scope>NUCLEOTIDE SEQUENCE [LARGE SCALE GENOMIC DNA]</scope>
    <source>
        <strain evidence="5">5BBH33</strain>
    </source>
</reference>
<feature type="active site" description="Proton donor/acceptor" evidence="2">
    <location>
        <position position="82"/>
    </location>
</feature>
<name>A0A8E4BSW1_9FIRM</name>
<dbReference type="GO" id="GO:0005737">
    <property type="term" value="C:cytoplasm"/>
    <property type="evidence" value="ECO:0007669"/>
    <property type="project" value="TreeGrafter"/>
</dbReference>
<dbReference type="InterPro" id="IPR001345">
    <property type="entry name" value="PG/BPGM_mutase_AS"/>
</dbReference>
<dbReference type="AlphaFoldDB" id="A0A8E4BSW1"/>
<dbReference type="PROSITE" id="PS00175">
    <property type="entry name" value="PG_MUTASE"/>
    <property type="match status" value="1"/>
</dbReference>
<dbReference type="GO" id="GO:0009236">
    <property type="term" value="P:cobalamin biosynthetic process"/>
    <property type="evidence" value="ECO:0007669"/>
    <property type="project" value="UniProtKB-UniRule"/>
</dbReference>
<evidence type="ECO:0000313" key="4">
    <source>
        <dbReference type="EMBL" id="BBK25012.1"/>
    </source>
</evidence>
<keyword evidence="5" id="KW-1185">Reference proteome</keyword>
<feature type="active site" description="Tele-phosphohistidine intermediate" evidence="2">
    <location>
        <position position="9"/>
    </location>
</feature>
<dbReference type="SUPFAM" id="SSF53254">
    <property type="entry name" value="Phosphoglycerate mutase-like"/>
    <property type="match status" value="1"/>
</dbReference>
<protein>
    <recommendedName>
        <fullName evidence="1">Alpha-ribazole phosphatase</fullName>
        <ecNumber evidence="1">3.1.3.73</ecNumber>
    </recommendedName>
</protein>
<dbReference type="GO" id="GO:0043755">
    <property type="term" value="F:alpha-ribazole phosphatase activity"/>
    <property type="evidence" value="ECO:0007669"/>
    <property type="project" value="UniProtKB-UniRule"/>
</dbReference>
<dbReference type="SMART" id="SM00855">
    <property type="entry name" value="PGAM"/>
    <property type="match status" value="1"/>
</dbReference>
<dbReference type="EMBL" id="AP019697">
    <property type="protein sequence ID" value="BBK25012.1"/>
    <property type="molecule type" value="Genomic_DNA"/>
</dbReference>
<dbReference type="EC" id="3.1.3.73" evidence="1"/>
<evidence type="ECO:0000256" key="3">
    <source>
        <dbReference type="PIRSR" id="PIRSR613078-2"/>
    </source>
</evidence>
<dbReference type="InterPro" id="IPR029033">
    <property type="entry name" value="His_PPase_superfam"/>
</dbReference>
<dbReference type="NCBIfam" id="TIGR03162">
    <property type="entry name" value="ribazole_cobC"/>
    <property type="match status" value="1"/>
</dbReference>